<evidence type="ECO:0000256" key="5">
    <source>
        <dbReference type="PIRSR" id="PIRSR000005-2"/>
    </source>
</evidence>
<dbReference type="SUPFAM" id="SSF46626">
    <property type="entry name" value="Cytochrome c"/>
    <property type="match status" value="2"/>
</dbReference>
<feature type="region of interest" description="Disordered" evidence="6">
    <location>
        <begin position="202"/>
        <end position="223"/>
    </location>
</feature>
<gene>
    <name evidence="8" type="ORF">DZC73_26315</name>
</gene>
<name>A0A3N7HIW8_9BURK</name>
<dbReference type="InterPro" id="IPR036909">
    <property type="entry name" value="Cyt_c-like_dom_sf"/>
</dbReference>
<dbReference type="Proteomes" id="UP000267464">
    <property type="component" value="Unassembled WGS sequence"/>
</dbReference>
<feature type="domain" description="Cytochrome c" evidence="7">
    <location>
        <begin position="108"/>
        <end position="198"/>
    </location>
</feature>
<dbReference type="InterPro" id="IPR050597">
    <property type="entry name" value="Cytochrome_c_Oxidase_Subunit"/>
</dbReference>
<dbReference type="PIRSF" id="PIRSF000005">
    <property type="entry name" value="Cytochrome_c4"/>
    <property type="match status" value="1"/>
</dbReference>
<evidence type="ECO:0000313" key="8">
    <source>
        <dbReference type="EMBL" id="RQP21987.1"/>
    </source>
</evidence>
<dbReference type="EMBL" id="QUSW01000009">
    <property type="protein sequence ID" value="RQP21987.1"/>
    <property type="molecule type" value="Genomic_DNA"/>
</dbReference>
<organism evidence="8 9">
    <name type="scientific">Piscinibacter terrae</name>
    <dbReference type="NCBI Taxonomy" id="2496871"/>
    <lineage>
        <taxon>Bacteria</taxon>
        <taxon>Pseudomonadati</taxon>
        <taxon>Pseudomonadota</taxon>
        <taxon>Betaproteobacteria</taxon>
        <taxon>Burkholderiales</taxon>
        <taxon>Sphaerotilaceae</taxon>
        <taxon>Piscinibacter</taxon>
    </lineage>
</organism>
<dbReference type="InterPro" id="IPR009056">
    <property type="entry name" value="Cyt_c-like_dom"/>
</dbReference>
<sequence length="223" mass="23898">MFAALAHAQAVAVAQEVDTIAERTRPCTACHGKEGRATPDGYFPRIAGKPAGYLYNQLVNFREGRRQNGPMTYLVQHMSDAYLREIAAHFSSLDLPYPPSPQLPLPAEVLQRGETLALQGDAQRKVPACVQCHGSALTGVSPAMPGLLGLPRDYVISQFGAWRTGQRKAAQPDCMAQVTQRLAPQDIAAVAGWLSTRPLPTPAKPASSIAMPLPMDCGSGPTR</sequence>
<feature type="binding site" description="axial binding residue" evidence="5">
    <location>
        <position position="31"/>
    </location>
    <ligand>
        <name>heme c</name>
        <dbReference type="ChEBI" id="CHEBI:61717"/>
        <label>1</label>
    </ligand>
    <ligandPart>
        <name>Fe</name>
        <dbReference type="ChEBI" id="CHEBI:18248"/>
    </ligandPart>
</feature>
<keyword evidence="2 5" id="KW-0479">Metal-binding</keyword>
<dbReference type="GO" id="GO:0020037">
    <property type="term" value="F:heme binding"/>
    <property type="evidence" value="ECO:0007669"/>
    <property type="project" value="InterPro"/>
</dbReference>
<dbReference type="PANTHER" id="PTHR33751:SF11">
    <property type="entry name" value="BLL4483 PROTEIN"/>
    <property type="match status" value="1"/>
</dbReference>
<evidence type="ECO:0000256" key="2">
    <source>
        <dbReference type="ARBA" id="ARBA00022723"/>
    </source>
</evidence>
<feature type="binding site" description="covalent" evidence="4">
    <location>
        <position position="30"/>
    </location>
    <ligand>
        <name>heme c</name>
        <dbReference type="ChEBI" id="CHEBI:61717"/>
        <label>1</label>
    </ligand>
</feature>
<dbReference type="AlphaFoldDB" id="A0A3N7HIW8"/>
<dbReference type="GO" id="GO:0042597">
    <property type="term" value="C:periplasmic space"/>
    <property type="evidence" value="ECO:0007669"/>
    <property type="project" value="InterPro"/>
</dbReference>
<evidence type="ECO:0000256" key="1">
    <source>
        <dbReference type="ARBA" id="ARBA00022617"/>
    </source>
</evidence>
<dbReference type="PANTHER" id="PTHR33751">
    <property type="entry name" value="CBB3-TYPE CYTOCHROME C OXIDASE SUBUNIT FIXP"/>
    <property type="match status" value="1"/>
</dbReference>
<feature type="binding site" description="covalent" evidence="4">
    <location>
        <position position="129"/>
    </location>
    <ligand>
        <name>heme c</name>
        <dbReference type="ChEBI" id="CHEBI:61717"/>
        <label>2</label>
    </ligand>
</feature>
<feature type="binding site" description="covalent" evidence="4">
    <location>
        <position position="27"/>
    </location>
    <ligand>
        <name>heme c</name>
        <dbReference type="ChEBI" id="CHEBI:61717"/>
        <label>1</label>
    </ligand>
</feature>
<feature type="binding site" description="axial binding residue" evidence="5">
    <location>
        <position position="133"/>
    </location>
    <ligand>
        <name>heme c</name>
        <dbReference type="ChEBI" id="CHEBI:61717"/>
        <label>2</label>
    </ligand>
    <ligandPart>
        <name>Fe</name>
        <dbReference type="ChEBI" id="CHEBI:18248"/>
    </ligandPart>
</feature>
<evidence type="ECO:0000259" key="7">
    <source>
        <dbReference type="PROSITE" id="PS51007"/>
    </source>
</evidence>
<evidence type="ECO:0000313" key="9">
    <source>
        <dbReference type="Proteomes" id="UP000267464"/>
    </source>
</evidence>
<reference evidence="8 9" key="1">
    <citation type="submission" date="2018-08" db="EMBL/GenBank/DDBJ databases">
        <authorList>
            <person name="Khan S.A."/>
            <person name="Jeon C.O."/>
            <person name="Chun B.H."/>
            <person name="Jeong S.E."/>
        </authorList>
    </citation>
    <scope>NUCLEOTIDE SEQUENCE [LARGE SCALE GENOMIC DNA]</scope>
    <source>
        <strain evidence="8 9">S-16</strain>
    </source>
</reference>
<evidence type="ECO:0000256" key="4">
    <source>
        <dbReference type="PIRSR" id="PIRSR000005-1"/>
    </source>
</evidence>
<evidence type="ECO:0000256" key="6">
    <source>
        <dbReference type="SAM" id="MobiDB-lite"/>
    </source>
</evidence>
<proteinExistence type="predicted"/>
<feature type="binding site" description="axial binding residue" evidence="5">
    <location>
        <position position="175"/>
    </location>
    <ligand>
        <name>heme c</name>
        <dbReference type="ChEBI" id="CHEBI:61717"/>
        <label>2</label>
    </ligand>
    <ligandPart>
        <name>Fe</name>
        <dbReference type="ChEBI" id="CHEBI:18248"/>
    </ligandPart>
</feature>
<dbReference type="RefSeq" id="WP_124543402.1">
    <property type="nucleotide sequence ID" value="NZ_QUSW01000009.1"/>
</dbReference>
<dbReference type="Gene3D" id="1.10.760.10">
    <property type="entry name" value="Cytochrome c-like domain"/>
    <property type="match status" value="2"/>
</dbReference>
<dbReference type="PROSITE" id="PS51007">
    <property type="entry name" value="CYTC"/>
    <property type="match status" value="1"/>
</dbReference>
<dbReference type="InterPro" id="IPR024167">
    <property type="entry name" value="Cytochrome_c4-like"/>
</dbReference>
<feature type="binding site" description="covalent" evidence="4">
    <location>
        <position position="132"/>
    </location>
    <ligand>
        <name>heme c</name>
        <dbReference type="ChEBI" id="CHEBI:61717"/>
        <label>2</label>
    </ligand>
</feature>
<reference evidence="8 9" key="2">
    <citation type="submission" date="2018-12" db="EMBL/GenBank/DDBJ databases">
        <title>Rhizobacter gummiphilus sp. nov., a rubber-degrading bacterium isolated from the soil of a botanical garden in Japan.</title>
        <authorList>
            <person name="Shunsuke S.S."/>
        </authorList>
    </citation>
    <scope>NUCLEOTIDE SEQUENCE [LARGE SCALE GENOMIC DNA]</scope>
    <source>
        <strain evidence="8 9">S-16</strain>
    </source>
</reference>
<protein>
    <submittedName>
        <fullName evidence="8">Cytochrome c4</fullName>
    </submittedName>
</protein>
<keyword evidence="3 5" id="KW-0408">Iron</keyword>
<evidence type="ECO:0000256" key="3">
    <source>
        <dbReference type="ARBA" id="ARBA00023004"/>
    </source>
</evidence>
<dbReference type="GO" id="GO:0005506">
    <property type="term" value="F:iron ion binding"/>
    <property type="evidence" value="ECO:0007669"/>
    <property type="project" value="InterPro"/>
</dbReference>
<dbReference type="OrthoDB" id="9773456at2"/>
<comment type="PTM">
    <text evidence="4">Binds 2 heme c groups covalently per subunit.</text>
</comment>
<keyword evidence="1 4" id="KW-0349">Heme</keyword>
<accession>A0A3N7HIW8</accession>
<dbReference type="GO" id="GO:0009055">
    <property type="term" value="F:electron transfer activity"/>
    <property type="evidence" value="ECO:0007669"/>
    <property type="project" value="InterPro"/>
</dbReference>
<feature type="binding site" description="axial binding residue" evidence="5">
    <location>
        <position position="71"/>
    </location>
    <ligand>
        <name>heme c</name>
        <dbReference type="ChEBI" id="CHEBI:61717"/>
        <label>1</label>
    </ligand>
    <ligandPart>
        <name>Fe</name>
        <dbReference type="ChEBI" id="CHEBI:18248"/>
    </ligandPart>
</feature>
<comment type="caution">
    <text evidence="8">The sequence shown here is derived from an EMBL/GenBank/DDBJ whole genome shotgun (WGS) entry which is preliminary data.</text>
</comment>
<keyword evidence="9" id="KW-1185">Reference proteome</keyword>